<evidence type="ECO:0000313" key="3">
    <source>
        <dbReference type="Proteomes" id="UP000198706"/>
    </source>
</evidence>
<dbReference type="SUPFAM" id="SSF54909">
    <property type="entry name" value="Dimeric alpha+beta barrel"/>
    <property type="match status" value="1"/>
</dbReference>
<evidence type="ECO:0000259" key="1">
    <source>
        <dbReference type="Pfam" id="PF11695"/>
    </source>
</evidence>
<gene>
    <name evidence="2" type="ORF">SAMN05216186_11025</name>
</gene>
<accession>A0A1G9EDR6</accession>
<organism evidence="2 3">
    <name type="scientific">Pseudomonas indica</name>
    <dbReference type="NCBI Taxonomy" id="137658"/>
    <lineage>
        <taxon>Bacteria</taxon>
        <taxon>Pseudomonadati</taxon>
        <taxon>Pseudomonadota</taxon>
        <taxon>Gammaproteobacteria</taxon>
        <taxon>Pseudomonadales</taxon>
        <taxon>Pseudomonadaceae</taxon>
        <taxon>Pseudomonas</taxon>
    </lineage>
</organism>
<dbReference type="Proteomes" id="UP000198706">
    <property type="component" value="Unassembled WGS sequence"/>
</dbReference>
<dbReference type="RefSeq" id="WP_084337855.1">
    <property type="nucleotide sequence ID" value="NZ_FNFD01000010.1"/>
</dbReference>
<dbReference type="AlphaFoldDB" id="A0A1G9EDR6"/>
<keyword evidence="3" id="KW-1185">Reference proteome</keyword>
<name>A0A1G9EDR6_9PSED</name>
<dbReference type="Pfam" id="PF11695">
    <property type="entry name" value="DUF3291"/>
    <property type="match status" value="1"/>
</dbReference>
<dbReference type="EMBL" id="FNFD01000010">
    <property type="protein sequence ID" value="SDK74287.1"/>
    <property type="molecule type" value="Genomic_DNA"/>
</dbReference>
<dbReference type="STRING" id="137658.SAMN05216186_11025"/>
<feature type="domain" description="DUF3291" evidence="1">
    <location>
        <begin position="7"/>
        <end position="144"/>
    </location>
</feature>
<reference evidence="2 3" key="1">
    <citation type="submission" date="2016-10" db="EMBL/GenBank/DDBJ databases">
        <authorList>
            <person name="de Groot N.N."/>
        </authorList>
    </citation>
    <scope>NUCLEOTIDE SEQUENCE [LARGE SCALE GENOMIC DNA]</scope>
    <source>
        <strain evidence="2 3">JCM 21544</strain>
    </source>
</reference>
<sequence>MTQHYHLAQVNVAKARAPLDDPLMQGFVEQLDHINALAERSPGFVWRLKDEAGDATAIRLFDDPSIIVNLSVWQSLEALKAYVYQGDHLTVLRDRKQWFEKLAIPHLALWWIPGGQVPTLEEARRALLSLDAHGPSGRAFTFARPFPVPGENVAVQAV</sequence>
<dbReference type="InterPro" id="IPR011008">
    <property type="entry name" value="Dimeric_a/b-barrel"/>
</dbReference>
<proteinExistence type="predicted"/>
<protein>
    <recommendedName>
        <fullName evidence="1">DUF3291 domain-containing protein</fullName>
    </recommendedName>
</protein>
<dbReference type="InterPro" id="IPR021708">
    <property type="entry name" value="DUF3291"/>
</dbReference>
<evidence type="ECO:0000313" key="2">
    <source>
        <dbReference type="EMBL" id="SDK74287.1"/>
    </source>
</evidence>